<dbReference type="Proteomes" id="UP000770889">
    <property type="component" value="Unassembled WGS sequence"/>
</dbReference>
<feature type="compositionally biased region" description="Basic and acidic residues" evidence="6">
    <location>
        <begin position="256"/>
        <end position="273"/>
    </location>
</feature>
<keyword evidence="3 5" id="KW-0472">Membrane</keyword>
<evidence type="ECO:0000256" key="7">
    <source>
        <dbReference type="SAM" id="SignalP"/>
    </source>
</evidence>
<dbReference type="GO" id="GO:0005509">
    <property type="term" value="F:calcium ion binding"/>
    <property type="evidence" value="ECO:0007669"/>
    <property type="project" value="InterPro"/>
</dbReference>
<dbReference type="InterPro" id="IPR050330">
    <property type="entry name" value="Bact_OuterMem_StrucFunc"/>
</dbReference>
<dbReference type="SUPFAM" id="SSF103647">
    <property type="entry name" value="TSP type-3 repeat"/>
    <property type="match status" value="1"/>
</dbReference>
<dbReference type="CDD" id="cd07185">
    <property type="entry name" value="OmpA_C-like"/>
    <property type="match status" value="1"/>
</dbReference>
<dbReference type="Pfam" id="PF02412">
    <property type="entry name" value="TSP_3"/>
    <property type="match status" value="3"/>
</dbReference>
<keyword evidence="2 7" id="KW-0732">Signal</keyword>
<proteinExistence type="predicted"/>
<dbReference type="InterPro" id="IPR036737">
    <property type="entry name" value="OmpA-like_sf"/>
</dbReference>
<dbReference type="EMBL" id="JAHHGM010000011">
    <property type="protein sequence ID" value="MBT2989856.1"/>
    <property type="molecule type" value="Genomic_DNA"/>
</dbReference>
<dbReference type="PROSITE" id="PS01068">
    <property type="entry name" value="OMPA_1"/>
    <property type="match status" value="1"/>
</dbReference>
<feature type="compositionally biased region" description="Acidic residues" evidence="6">
    <location>
        <begin position="127"/>
        <end position="137"/>
    </location>
</feature>
<feature type="signal peptide" evidence="7">
    <location>
        <begin position="1"/>
        <end position="23"/>
    </location>
</feature>
<evidence type="ECO:0000313" key="9">
    <source>
        <dbReference type="EMBL" id="MBT2989856.1"/>
    </source>
</evidence>
<feature type="chain" id="PRO_5036907697" evidence="7">
    <location>
        <begin position="24"/>
        <end position="273"/>
    </location>
</feature>
<dbReference type="GO" id="GO:0007155">
    <property type="term" value="P:cell adhesion"/>
    <property type="evidence" value="ECO:0007669"/>
    <property type="project" value="InterPro"/>
</dbReference>
<dbReference type="InterPro" id="IPR003367">
    <property type="entry name" value="Thrombospondin_3-like_rpt"/>
</dbReference>
<evidence type="ECO:0000313" key="10">
    <source>
        <dbReference type="Proteomes" id="UP000770889"/>
    </source>
</evidence>
<evidence type="ECO:0000256" key="4">
    <source>
        <dbReference type="ARBA" id="ARBA00023237"/>
    </source>
</evidence>
<feature type="region of interest" description="Disordered" evidence="6">
    <location>
        <begin position="107"/>
        <end position="151"/>
    </location>
</feature>
<evidence type="ECO:0000256" key="5">
    <source>
        <dbReference type="PROSITE-ProRule" id="PRU00473"/>
    </source>
</evidence>
<evidence type="ECO:0000259" key="8">
    <source>
        <dbReference type="PROSITE" id="PS51123"/>
    </source>
</evidence>
<dbReference type="InterPro" id="IPR028974">
    <property type="entry name" value="TSP_type-3_rpt"/>
</dbReference>
<dbReference type="GO" id="GO:0009279">
    <property type="term" value="C:cell outer membrane"/>
    <property type="evidence" value="ECO:0007669"/>
    <property type="project" value="UniProtKB-SubCell"/>
</dbReference>
<dbReference type="PRINTS" id="PR01021">
    <property type="entry name" value="OMPADOMAIN"/>
</dbReference>
<dbReference type="Gene3D" id="3.30.1330.60">
    <property type="entry name" value="OmpA-like domain"/>
    <property type="match status" value="1"/>
</dbReference>
<dbReference type="PANTHER" id="PTHR30329">
    <property type="entry name" value="STATOR ELEMENT OF FLAGELLAR MOTOR COMPLEX"/>
    <property type="match status" value="1"/>
</dbReference>
<organism evidence="9 10">
    <name type="scientific">Candidatus Thiodiazotropha taylori</name>
    <dbReference type="NCBI Taxonomy" id="2792791"/>
    <lineage>
        <taxon>Bacteria</taxon>
        <taxon>Pseudomonadati</taxon>
        <taxon>Pseudomonadota</taxon>
        <taxon>Gammaproteobacteria</taxon>
        <taxon>Chromatiales</taxon>
        <taxon>Sedimenticolaceae</taxon>
        <taxon>Candidatus Thiodiazotropha</taxon>
    </lineage>
</organism>
<feature type="domain" description="OmpA-like" evidence="8">
    <location>
        <begin position="157"/>
        <end position="273"/>
    </location>
</feature>
<dbReference type="InterPro" id="IPR006664">
    <property type="entry name" value="OMP_bac"/>
</dbReference>
<protein>
    <submittedName>
        <fullName evidence="9">OmpA family protein</fullName>
    </submittedName>
</protein>
<dbReference type="Pfam" id="PF00691">
    <property type="entry name" value="OmpA"/>
    <property type="match status" value="1"/>
</dbReference>
<reference evidence="9 10" key="1">
    <citation type="submission" date="2021-05" db="EMBL/GenBank/DDBJ databases">
        <title>Genetic and Functional Diversity in Clade A Lucinid endosymbionts from the Bahamas.</title>
        <authorList>
            <person name="Giani N.M."/>
            <person name="Engel A.S."/>
            <person name="Campbell B.J."/>
        </authorList>
    </citation>
    <scope>NUCLEOTIDE SEQUENCE [LARGE SCALE GENOMIC DNA]</scope>
    <source>
        <strain evidence="9">LUC16012Gg_MoonRockCtena</strain>
    </source>
</reference>
<evidence type="ECO:0000256" key="1">
    <source>
        <dbReference type="ARBA" id="ARBA00004442"/>
    </source>
</evidence>
<dbReference type="AlphaFoldDB" id="A0A944M9K5"/>
<sequence>MRMKRTTMALALTPILFSSYAAAEKGLTYDSIDAVWRTSYGECWTTSYRDKVPGDASCFGEPAMEMAQAEGDADNDGVVDSKDQCPGTAAGVKVDDKGCALDSDGDGVADSNDKCPGTPAGSKVDADGCELDSDGDSVVDSKDECPNTPSGAKVTADGCAVQIVLQNVQFELNSDRISSEYTSVLNKVADSLKARADIKSIEVIGHTDSTGSAAYNQTLSEKRANAVAEYLSAQGVGQGLLSSMGMGETSPIADNGTKEGRAQNRRVELKLNQ</sequence>
<dbReference type="PANTHER" id="PTHR30329:SF21">
    <property type="entry name" value="LIPOPROTEIN YIAD-RELATED"/>
    <property type="match status" value="1"/>
</dbReference>
<accession>A0A944M9K5</accession>
<dbReference type="PROSITE" id="PS51123">
    <property type="entry name" value="OMPA_2"/>
    <property type="match status" value="1"/>
</dbReference>
<keyword evidence="4" id="KW-0998">Cell outer membrane</keyword>
<evidence type="ECO:0000256" key="2">
    <source>
        <dbReference type="ARBA" id="ARBA00022729"/>
    </source>
</evidence>
<gene>
    <name evidence="9" type="ORF">KME65_12955</name>
</gene>
<dbReference type="SUPFAM" id="SSF103088">
    <property type="entry name" value="OmpA-like"/>
    <property type="match status" value="1"/>
</dbReference>
<feature type="region of interest" description="Disordered" evidence="6">
    <location>
        <begin position="246"/>
        <end position="273"/>
    </location>
</feature>
<comment type="caution">
    <text evidence="9">The sequence shown here is derived from an EMBL/GenBank/DDBJ whole genome shotgun (WGS) entry which is preliminary data.</text>
</comment>
<name>A0A944M9K5_9GAMM</name>
<comment type="subcellular location">
    <subcellularLocation>
        <location evidence="1">Cell outer membrane</location>
    </subcellularLocation>
</comment>
<evidence type="ECO:0000256" key="3">
    <source>
        <dbReference type="ARBA" id="ARBA00023136"/>
    </source>
</evidence>
<dbReference type="InterPro" id="IPR006665">
    <property type="entry name" value="OmpA-like"/>
</dbReference>
<dbReference type="InterPro" id="IPR006690">
    <property type="entry name" value="OMPA-like_CS"/>
</dbReference>
<evidence type="ECO:0000256" key="6">
    <source>
        <dbReference type="SAM" id="MobiDB-lite"/>
    </source>
</evidence>